<dbReference type="OrthoDB" id="10259112at2759"/>
<accession>A0A6P8IAW2</accession>
<dbReference type="PANTHER" id="PTHR12155:SF41">
    <property type="entry name" value="SCHLAFEN ALBA-2 DOMAIN-CONTAINING PROTEIN"/>
    <property type="match status" value="1"/>
</dbReference>
<evidence type="ECO:0000313" key="3">
    <source>
        <dbReference type="RefSeq" id="XP_031562402.1"/>
    </source>
</evidence>
<dbReference type="RefSeq" id="XP_031562402.1">
    <property type="nucleotide sequence ID" value="XM_031706542.1"/>
</dbReference>
<dbReference type="Gene3D" id="3.30.950.30">
    <property type="entry name" value="Schlafen, AAA domain"/>
    <property type="match status" value="1"/>
</dbReference>
<dbReference type="PANTHER" id="PTHR12155">
    <property type="entry name" value="SCHLAFEN"/>
    <property type="match status" value="1"/>
</dbReference>
<gene>
    <name evidence="3" type="primary">LOC116298164</name>
</gene>
<dbReference type="AlphaFoldDB" id="A0A6P8IAW2"/>
<dbReference type="Pfam" id="PF04326">
    <property type="entry name" value="SLFN_AlbA_2"/>
    <property type="match status" value="1"/>
</dbReference>
<dbReference type="GeneID" id="116298164"/>
<feature type="domain" description="Schlafen AlbA-2" evidence="1">
    <location>
        <begin position="34"/>
        <end position="134"/>
    </location>
</feature>
<keyword evidence="2" id="KW-1185">Reference proteome</keyword>
<dbReference type="Proteomes" id="UP000515163">
    <property type="component" value="Unplaced"/>
</dbReference>
<evidence type="ECO:0000313" key="2">
    <source>
        <dbReference type="Proteomes" id="UP000515163"/>
    </source>
</evidence>
<dbReference type="InterPro" id="IPR038461">
    <property type="entry name" value="Schlafen_AlbA_2_dom_sf"/>
</dbReference>
<name>A0A6P8IAW2_ACTTE</name>
<evidence type="ECO:0000259" key="1">
    <source>
        <dbReference type="Pfam" id="PF04326"/>
    </source>
</evidence>
<organism evidence="2 3">
    <name type="scientific">Actinia tenebrosa</name>
    <name type="common">Australian red waratah sea anemone</name>
    <dbReference type="NCBI Taxonomy" id="6105"/>
    <lineage>
        <taxon>Eukaryota</taxon>
        <taxon>Metazoa</taxon>
        <taxon>Cnidaria</taxon>
        <taxon>Anthozoa</taxon>
        <taxon>Hexacorallia</taxon>
        <taxon>Actiniaria</taxon>
        <taxon>Actiniidae</taxon>
        <taxon>Actinia</taxon>
    </lineage>
</organism>
<dbReference type="InterPro" id="IPR007421">
    <property type="entry name" value="Schlafen_AlbA_2_dom"/>
</dbReference>
<dbReference type="InterPro" id="IPR029684">
    <property type="entry name" value="Schlafen"/>
</dbReference>
<protein>
    <submittedName>
        <fullName evidence="3">Schlafen-like protein 1</fullName>
    </submittedName>
</protein>
<dbReference type="KEGG" id="aten:116298164"/>
<proteinExistence type="predicted"/>
<sequence length="170" mass="19445">MATSTEHKVSIGDHYKERIGVMYFFFKNIGYPSGEFANTIREYGNALLNTKGGFLVFGVQENGRINGLNISRQNEDLYRLSLDRELRNFTPAVSPNLYRLSVVKVGYMSNIMEVRISAGPIGEMYQNQYEQVYIVKNRKLVGPLWPQELKALIIQKYKEELQATKGILSP</sequence>
<reference evidence="3" key="1">
    <citation type="submission" date="2025-08" db="UniProtKB">
        <authorList>
            <consortium name="RefSeq"/>
        </authorList>
    </citation>
    <scope>IDENTIFICATION</scope>
    <source>
        <tissue evidence="3">Tentacle</tissue>
    </source>
</reference>
<dbReference type="InParanoid" id="A0A6P8IAW2"/>